<dbReference type="InterPro" id="IPR015867">
    <property type="entry name" value="N-reg_PII/ATP_PRibTrfase_C"/>
</dbReference>
<gene>
    <name evidence="2" type="ORF">C1702_07475</name>
</gene>
<reference evidence="2 3" key="1">
    <citation type="submission" date="2018-02" db="EMBL/GenBank/DDBJ databases">
        <title>Reclassifiation of [Polyangium] brachysporum DSM 7029 as Guopingzhaonella breviflexa gen. nov., sp. nov., a member of the family Comamonadaceae.</title>
        <authorList>
            <person name="Tang B."/>
        </authorList>
    </citation>
    <scope>NUCLEOTIDE SEQUENCE [LARGE SCALE GENOMIC DNA]</scope>
    <source>
        <strain evidence="2 3">DSM 15344</strain>
    </source>
</reference>
<dbReference type="GO" id="GO:0005507">
    <property type="term" value="F:copper ion binding"/>
    <property type="evidence" value="ECO:0007669"/>
    <property type="project" value="TreeGrafter"/>
</dbReference>
<dbReference type="GO" id="GO:0010038">
    <property type="term" value="P:response to metal ion"/>
    <property type="evidence" value="ECO:0007669"/>
    <property type="project" value="InterPro"/>
</dbReference>
<dbReference type="AlphaFoldDB" id="A0A2S5T663"/>
<sequence>MSEVQGRPLLAFSTVADEAAAAALARRLLEERLVACVNILPGVRSMYWWQGRIEEGGECLLVLKTTEARWPALKARLPELHAYEVPELIATSVTDGLEPYLRWLVSEMQQGDRP</sequence>
<dbReference type="Pfam" id="PF03091">
    <property type="entry name" value="CutA1"/>
    <property type="match status" value="1"/>
</dbReference>
<accession>A0A2S5T663</accession>
<dbReference type="PANTHER" id="PTHR23419:SF8">
    <property type="entry name" value="FI09726P"/>
    <property type="match status" value="1"/>
</dbReference>
<protein>
    <submittedName>
        <fullName evidence="2">Divalent-cation tolerance protein CutA</fullName>
    </submittedName>
</protein>
<comment type="caution">
    <text evidence="2">The sequence shown here is derived from an EMBL/GenBank/DDBJ whole genome shotgun (WGS) entry which is preliminary data.</text>
</comment>
<evidence type="ECO:0000256" key="1">
    <source>
        <dbReference type="ARBA" id="ARBA00010169"/>
    </source>
</evidence>
<dbReference type="InterPro" id="IPR011322">
    <property type="entry name" value="N-reg_PII-like_a/b"/>
</dbReference>
<dbReference type="SUPFAM" id="SSF54913">
    <property type="entry name" value="GlnB-like"/>
    <property type="match status" value="1"/>
</dbReference>
<evidence type="ECO:0000313" key="3">
    <source>
        <dbReference type="Proteomes" id="UP000239406"/>
    </source>
</evidence>
<dbReference type="Proteomes" id="UP000239406">
    <property type="component" value="Unassembled WGS sequence"/>
</dbReference>
<organism evidence="2 3">
    <name type="scientific">Caldimonas thermodepolymerans</name>
    <dbReference type="NCBI Taxonomy" id="215580"/>
    <lineage>
        <taxon>Bacteria</taxon>
        <taxon>Pseudomonadati</taxon>
        <taxon>Pseudomonadota</taxon>
        <taxon>Betaproteobacteria</taxon>
        <taxon>Burkholderiales</taxon>
        <taxon>Sphaerotilaceae</taxon>
        <taxon>Caldimonas</taxon>
    </lineage>
</organism>
<dbReference type="Gene3D" id="3.30.70.120">
    <property type="match status" value="1"/>
</dbReference>
<dbReference type="InterPro" id="IPR004323">
    <property type="entry name" value="Ion_tolerance_CutA"/>
</dbReference>
<dbReference type="PANTHER" id="PTHR23419">
    <property type="entry name" value="DIVALENT CATION TOLERANCE CUTA-RELATED"/>
    <property type="match status" value="1"/>
</dbReference>
<dbReference type="EMBL" id="PSNY01000006">
    <property type="protein sequence ID" value="PPE70493.1"/>
    <property type="molecule type" value="Genomic_DNA"/>
</dbReference>
<name>A0A2S5T663_9BURK</name>
<comment type="similarity">
    <text evidence="1">Belongs to the CutA family.</text>
</comment>
<evidence type="ECO:0000313" key="2">
    <source>
        <dbReference type="EMBL" id="PPE70493.1"/>
    </source>
</evidence>
<keyword evidence="3" id="KW-1185">Reference proteome</keyword>
<dbReference type="RefSeq" id="WP_104357044.1">
    <property type="nucleotide sequence ID" value="NZ_CP064338.1"/>
</dbReference>
<proteinExistence type="inferred from homology"/>